<dbReference type="Proteomes" id="UP001341281">
    <property type="component" value="Chromosome 04"/>
</dbReference>
<gene>
    <name evidence="2" type="ORF">U9M48_019087</name>
</gene>
<dbReference type="EMBL" id="CP144748">
    <property type="protein sequence ID" value="WVZ70416.1"/>
    <property type="molecule type" value="Genomic_DNA"/>
</dbReference>
<organism evidence="2 3">
    <name type="scientific">Paspalum notatum var. saurae</name>
    <dbReference type="NCBI Taxonomy" id="547442"/>
    <lineage>
        <taxon>Eukaryota</taxon>
        <taxon>Viridiplantae</taxon>
        <taxon>Streptophyta</taxon>
        <taxon>Embryophyta</taxon>
        <taxon>Tracheophyta</taxon>
        <taxon>Spermatophyta</taxon>
        <taxon>Magnoliopsida</taxon>
        <taxon>Liliopsida</taxon>
        <taxon>Poales</taxon>
        <taxon>Poaceae</taxon>
        <taxon>PACMAD clade</taxon>
        <taxon>Panicoideae</taxon>
        <taxon>Andropogonodae</taxon>
        <taxon>Paspaleae</taxon>
        <taxon>Paspalinae</taxon>
        <taxon>Paspalum</taxon>
    </lineage>
</organism>
<dbReference type="AlphaFoldDB" id="A0AAQ3WR52"/>
<dbReference type="Pfam" id="PF00078">
    <property type="entry name" value="RVT_1"/>
    <property type="match status" value="1"/>
</dbReference>
<reference evidence="2 3" key="1">
    <citation type="submission" date="2024-02" db="EMBL/GenBank/DDBJ databases">
        <title>High-quality chromosome-scale genome assembly of Pensacola bahiagrass (Paspalum notatum Flugge var. saurae).</title>
        <authorList>
            <person name="Vega J.M."/>
            <person name="Podio M."/>
            <person name="Orjuela J."/>
            <person name="Siena L.A."/>
            <person name="Pessino S.C."/>
            <person name="Combes M.C."/>
            <person name="Mariac C."/>
            <person name="Albertini E."/>
            <person name="Pupilli F."/>
            <person name="Ortiz J.P.A."/>
            <person name="Leblanc O."/>
        </authorList>
    </citation>
    <scope>NUCLEOTIDE SEQUENCE [LARGE SCALE GENOMIC DNA]</scope>
    <source>
        <strain evidence="2">R1</strain>
        <tissue evidence="2">Leaf</tissue>
    </source>
</reference>
<evidence type="ECO:0000313" key="2">
    <source>
        <dbReference type="EMBL" id="WVZ70416.1"/>
    </source>
</evidence>
<sequence length="299" mass="33389">MAVKLGHVLIKRDILAALAAIEGGHVSRFRLLNTAFITLLPKKVDAIQIGNSSDCYGSCNIHDNYLFVQQMVKSRHGKEAHILLKLAVDSVSWSFLLEVAQHLGFGQWTHNLLCLLISTSSTQVMLNEQPGENIFHRHGLHQGDPLSPMLFILVMDVINSLVQYATDEHLRQPLAVQQVRHWISFYVDDAVIFLGPASTDLQVLQCILGYFGHASGLRTNLAKSQGPALTAEELPCTYLGLPLCVHKPTKDMLLPLIDKVVDHLHRWKDSLMKRAGRLIMVRVVFGSFGSHYHSSFDCP</sequence>
<dbReference type="PANTHER" id="PTHR33116">
    <property type="entry name" value="REVERSE TRANSCRIPTASE ZINC-BINDING DOMAIN-CONTAINING PROTEIN-RELATED-RELATED"/>
    <property type="match status" value="1"/>
</dbReference>
<dbReference type="InterPro" id="IPR043502">
    <property type="entry name" value="DNA/RNA_pol_sf"/>
</dbReference>
<feature type="domain" description="Reverse transcriptase" evidence="1">
    <location>
        <begin position="1"/>
        <end position="243"/>
    </location>
</feature>
<name>A0AAQ3WR52_PASNO</name>
<keyword evidence="3" id="KW-1185">Reference proteome</keyword>
<proteinExistence type="predicted"/>
<dbReference type="SUPFAM" id="SSF56672">
    <property type="entry name" value="DNA/RNA polymerases"/>
    <property type="match status" value="1"/>
</dbReference>
<evidence type="ECO:0000313" key="3">
    <source>
        <dbReference type="Proteomes" id="UP001341281"/>
    </source>
</evidence>
<protein>
    <recommendedName>
        <fullName evidence="1">Reverse transcriptase domain-containing protein</fullName>
    </recommendedName>
</protein>
<dbReference type="PANTHER" id="PTHR33116:SF78">
    <property type="entry name" value="OS12G0587133 PROTEIN"/>
    <property type="match status" value="1"/>
</dbReference>
<accession>A0AAQ3WR52</accession>
<evidence type="ECO:0000259" key="1">
    <source>
        <dbReference type="PROSITE" id="PS50878"/>
    </source>
</evidence>
<dbReference type="InterPro" id="IPR000477">
    <property type="entry name" value="RT_dom"/>
</dbReference>
<dbReference type="PROSITE" id="PS50878">
    <property type="entry name" value="RT_POL"/>
    <property type="match status" value="1"/>
</dbReference>